<dbReference type="Proteomes" id="UP000291213">
    <property type="component" value="Unassembled WGS sequence"/>
</dbReference>
<dbReference type="InterPro" id="IPR023404">
    <property type="entry name" value="rSAM_horseshoe"/>
</dbReference>
<protein>
    <recommendedName>
        <fullName evidence="1">Radical SAM core domain-containing protein</fullName>
    </recommendedName>
</protein>
<proteinExistence type="predicted"/>
<feature type="domain" description="Radical SAM core" evidence="1">
    <location>
        <begin position="186"/>
        <end position="456"/>
    </location>
</feature>
<evidence type="ECO:0000313" key="3">
    <source>
        <dbReference type="Proteomes" id="UP000291213"/>
    </source>
</evidence>
<dbReference type="AlphaFoldDB" id="A0A401HA31"/>
<dbReference type="Pfam" id="PF04055">
    <property type="entry name" value="Radical_SAM"/>
    <property type="match status" value="1"/>
</dbReference>
<dbReference type="CDD" id="cd01335">
    <property type="entry name" value="Radical_SAM"/>
    <property type="match status" value="1"/>
</dbReference>
<dbReference type="SFLD" id="SFLDG01082">
    <property type="entry name" value="B12-binding_domain_containing"/>
    <property type="match status" value="1"/>
</dbReference>
<sequence>MGLKKLLIVDGYNDEPGGLGVPPYIDVYPRYIAGALWSVDKSIRVDYVDVDRFRENKNWLYRASLYDAVVFIAGVVVPGRYIGARPAEPEELIMWAKIIDGPLKILAGPAAKWGLGVRGGSIAYPPWKFKREGFNVLVTGDVEEYFLDLALYGAEKADPGRVREDYSIVDKVAPLGARIVKRHPSYGRNLVAEIETYRGCARWVSGGCSFCVEPLRGRPIQRRPEAIAREVEALYRAGVLHFRLGRQADILVYGSPALDSEEWPPPNPRELEKLFTGVRSAAPGLRVLHIDNVNPGTIVRYPVASEKALKVIVKLHTPGDVAAMGLETADPKVARINNLNTHPEDVLEAVRIVNRVGAVRGWNGMPHLLPGINFILGLPGERSETYRLNREFLETLLNERLLVRRVNVRRILVLPVARAYRMGAGIGGRREKLASSFVKWVRSVFDPKMLSMVAPRDTVLRGLWVEECVDSICYSRQPGSYPLIAAVRCRLPRGTFLDRVLVTGVHSGRSVEAVPIPLSRHSKKNIVEAVANLEGLTGEKGWMCS</sequence>
<dbReference type="PANTHER" id="PTHR43324">
    <property type="match status" value="1"/>
</dbReference>
<dbReference type="PANTHER" id="PTHR43324:SF1">
    <property type="entry name" value="RADICAL SAM CORE DOMAIN-CONTAINING PROTEIN"/>
    <property type="match status" value="1"/>
</dbReference>
<organism evidence="2 3">
    <name type="scientific">Aeropyrum pernix</name>
    <dbReference type="NCBI Taxonomy" id="56636"/>
    <lineage>
        <taxon>Archaea</taxon>
        <taxon>Thermoproteota</taxon>
        <taxon>Thermoprotei</taxon>
        <taxon>Desulfurococcales</taxon>
        <taxon>Desulfurococcaceae</taxon>
        <taxon>Aeropyrum</taxon>
    </lineage>
</organism>
<accession>A0A401HA31</accession>
<dbReference type="GO" id="GO:0003824">
    <property type="term" value="F:catalytic activity"/>
    <property type="evidence" value="ECO:0007669"/>
    <property type="project" value="InterPro"/>
</dbReference>
<dbReference type="GO" id="GO:0051536">
    <property type="term" value="F:iron-sulfur cluster binding"/>
    <property type="evidence" value="ECO:0007669"/>
    <property type="project" value="InterPro"/>
</dbReference>
<dbReference type="SFLD" id="SFLDS00029">
    <property type="entry name" value="Radical_SAM"/>
    <property type="match status" value="1"/>
</dbReference>
<reference evidence="2 3" key="1">
    <citation type="submission" date="2017-02" db="EMBL/GenBank/DDBJ databases">
        <title>isolation and characterization of a novel temperate virus Aeropyrum globular virus 1 infecting hyperthermophilic archaeon Aeropyrum.</title>
        <authorList>
            <person name="Yumiya M."/>
            <person name="Yoshida T."/>
            <person name="Sako Y."/>
        </authorList>
    </citation>
    <scope>NUCLEOTIDE SEQUENCE [LARGE SCALE GENOMIC DNA]</scope>
    <source>
        <strain evidence="2 3">YK1-12-2013</strain>
    </source>
</reference>
<name>A0A401HA31_AERPX</name>
<comment type="caution">
    <text evidence="2">The sequence shown here is derived from an EMBL/GenBank/DDBJ whole genome shotgun (WGS) entry which is preliminary data.</text>
</comment>
<dbReference type="Gene3D" id="3.80.30.20">
    <property type="entry name" value="tm_1862 like domain"/>
    <property type="match status" value="1"/>
</dbReference>
<evidence type="ECO:0000313" key="2">
    <source>
        <dbReference type="EMBL" id="GBF09230.1"/>
    </source>
</evidence>
<evidence type="ECO:0000259" key="1">
    <source>
        <dbReference type="PROSITE" id="PS51918"/>
    </source>
</evidence>
<dbReference type="SMART" id="SM00729">
    <property type="entry name" value="Elp3"/>
    <property type="match status" value="1"/>
</dbReference>
<dbReference type="InterPro" id="IPR058240">
    <property type="entry name" value="rSAM_sf"/>
</dbReference>
<dbReference type="EMBL" id="BDMD01000049">
    <property type="protein sequence ID" value="GBF09230.1"/>
    <property type="molecule type" value="Genomic_DNA"/>
</dbReference>
<dbReference type="InterPro" id="IPR007197">
    <property type="entry name" value="rSAM"/>
</dbReference>
<dbReference type="PROSITE" id="PS51918">
    <property type="entry name" value="RADICAL_SAM"/>
    <property type="match status" value="1"/>
</dbReference>
<dbReference type="SUPFAM" id="SSF102114">
    <property type="entry name" value="Radical SAM enzymes"/>
    <property type="match status" value="1"/>
</dbReference>
<gene>
    <name evidence="2" type="ORF">apy_09550</name>
</gene>
<dbReference type="InterPro" id="IPR006638">
    <property type="entry name" value="Elp3/MiaA/NifB-like_rSAM"/>
</dbReference>